<feature type="region of interest" description="Disordered" evidence="1">
    <location>
        <begin position="89"/>
        <end position="142"/>
    </location>
</feature>
<evidence type="ECO:0000256" key="1">
    <source>
        <dbReference type="SAM" id="MobiDB-lite"/>
    </source>
</evidence>
<evidence type="ECO:0000313" key="2">
    <source>
        <dbReference type="EMBL" id="RVX20898.1"/>
    </source>
</evidence>
<evidence type="ECO:0000313" key="3">
    <source>
        <dbReference type="Proteomes" id="UP000288805"/>
    </source>
</evidence>
<sequence length="155" mass="17191">MTHESNFFRCPVKNMESRKLMDVSSFLLFEASGDSEQLESDPGMAVSEHGIDVDKDDAESCNCDLSEGVVQVDEFDGFDAEGYDDYCDVEEEEEAEEEEEDGNDQTWTSKPVGPQRLAVGLTSGDRKSSVCVDSTEGEGKEMEKSRLFWEACLAS</sequence>
<dbReference type="PANTHER" id="PTHR35726:SF4">
    <property type="entry name" value="GLUTAMIC ACID-RICH PROTEIN-LIKE"/>
    <property type="match status" value="1"/>
</dbReference>
<organism evidence="2 3">
    <name type="scientific">Vitis vinifera</name>
    <name type="common">Grape</name>
    <dbReference type="NCBI Taxonomy" id="29760"/>
    <lineage>
        <taxon>Eukaryota</taxon>
        <taxon>Viridiplantae</taxon>
        <taxon>Streptophyta</taxon>
        <taxon>Embryophyta</taxon>
        <taxon>Tracheophyta</taxon>
        <taxon>Spermatophyta</taxon>
        <taxon>Magnoliopsida</taxon>
        <taxon>eudicotyledons</taxon>
        <taxon>Gunneridae</taxon>
        <taxon>Pentapetalae</taxon>
        <taxon>rosids</taxon>
        <taxon>Vitales</taxon>
        <taxon>Vitaceae</taxon>
        <taxon>Viteae</taxon>
        <taxon>Vitis</taxon>
    </lineage>
</organism>
<dbReference type="Proteomes" id="UP000288805">
    <property type="component" value="Unassembled WGS sequence"/>
</dbReference>
<protein>
    <submittedName>
        <fullName evidence="2">Uncharacterized protein</fullName>
    </submittedName>
</protein>
<reference evidence="2 3" key="1">
    <citation type="journal article" date="2018" name="PLoS Genet.">
        <title>Population sequencing reveals clonal diversity and ancestral inbreeding in the grapevine cultivar Chardonnay.</title>
        <authorList>
            <person name="Roach M.J."/>
            <person name="Johnson D.L."/>
            <person name="Bohlmann J."/>
            <person name="van Vuuren H.J."/>
            <person name="Jones S.J."/>
            <person name="Pretorius I.S."/>
            <person name="Schmidt S.A."/>
            <person name="Borneman A.R."/>
        </authorList>
    </citation>
    <scope>NUCLEOTIDE SEQUENCE [LARGE SCALE GENOMIC DNA]</scope>
    <source>
        <strain evidence="3">cv. Chardonnay</strain>
        <tissue evidence="2">Leaf</tissue>
    </source>
</reference>
<name>A0A438KI82_VITVI</name>
<gene>
    <name evidence="2" type="ORF">CK203_002781</name>
</gene>
<proteinExistence type="predicted"/>
<feature type="compositionally biased region" description="Acidic residues" evidence="1">
    <location>
        <begin position="89"/>
        <end position="103"/>
    </location>
</feature>
<accession>A0A438KI82</accession>
<dbReference type="AlphaFoldDB" id="A0A438KI82"/>
<dbReference type="PANTHER" id="PTHR35726">
    <property type="entry name" value="GLUTAMIC ACID-RICH PROTEIN-LIKE"/>
    <property type="match status" value="1"/>
</dbReference>
<dbReference type="EMBL" id="QGNW01000006">
    <property type="protein sequence ID" value="RVX20898.1"/>
    <property type="molecule type" value="Genomic_DNA"/>
</dbReference>
<comment type="caution">
    <text evidence="2">The sequence shown here is derived from an EMBL/GenBank/DDBJ whole genome shotgun (WGS) entry which is preliminary data.</text>
</comment>